<dbReference type="Proteomes" id="UP000006512">
    <property type="component" value="Unassembled WGS sequence"/>
</dbReference>
<feature type="domain" description="Peptidoglycan binding" evidence="2">
    <location>
        <begin position="134"/>
        <end position="211"/>
    </location>
</feature>
<evidence type="ECO:0000313" key="3">
    <source>
        <dbReference type="EMBL" id="EGF92443.1"/>
    </source>
</evidence>
<evidence type="ECO:0000313" key="4">
    <source>
        <dbReference type="Proteomes" id="UP000006512"/>
    </source>
</evidence>
<dbReference type="PROSITE" id="PS00018">
    <property type="entry name" value="EF_HAND_1"/>
    <property type="match status" value="1"/>
</dbReference>
<dbReference type="eggNOG" id="COG3926">
    <property type="taxonomic scope" value="Bacteria"/>
</dbReference>
<accession>F4QGB5</accession>
<dbReference type="SUPFAM" id="SSF53955">
    <property type="entry name" value="Lysozyme-like"/>
    <property type="match status" value="1"/>
</dbReference>
<organism evidence="3 4">
    <name type="scientific">Asticcacaulis biprosthecium C19</name>
    <dbReference type="NCBI Taxonomy" id="715226"/>
    <lineage>
        <taxon>Bacteria</taxon>
        <taxon>Pseudomonadati</taxon>
        <taxon>Pseudomonadota</taxon>
        <taxon>Alphaproteobacteria</taxon>
        <taxon>Caulobacterales</taxon>
        <taxon>Caulobacteraceae</taxon>
        <taxon>Asticcacaulis</taxon>
    </lineage>
</organism>
<reference evidence="4" key="1">
    <citation type="submission" date="2011-03" db="EMBL/GenBank/DDBJ databases">
        <title>Draft genome sequence of Brevundimonas diminuta.</title>
        <authorList>
            <person name="Brown P.J.B."/>
            <person name="Buechlein A."/>
            <person name="Hemmerich C."/>
            <person name="Brun Y.V."/>
        </authorList>
    </citation>
    <scope>NUCLEOTIDE SEQUENCE [LARGE SCALE GENOMIC DNA]</scope>
    <source>
        <strain evidence="4">C19</strain>
    </source>
</reference>
<dbReference type="EMBL" id="GL883077">
    <property type="protein sequence ID" value="EGF92443.1"/>
    <property type="molecule type" value="Genomic_DNA"/>
</dbReference>
<evidence type="ECO:0000259" key="1">
    <source>
        <dbReference type="Pfam" id="PF05838"/>
    </source>
</evidence>
<protein>
    <submittedName>
        <fullName evidence="3">Peptidoglycan domain protein</fullName>
    </submittedName>
</protein>
<feature type="domain" description="TtsA-like Glycoside hydrolase family 108" evidence="1">
    <location>
        <begin position="31"/>
        <end position="130"/>
    </location>
</feature>
<dbReference type="HOGENOM" id="CLU_082693_1_1_5"/>
<dbReference type="Gene3D" id="1.20.141.10">
    <property type="entry name" value="Chitosanase, subunit A, domain 1"/>
    <property type="match status" value="1"/>
</dbReference>
<dbReference type="AlphaFoldDB" id="F4QGB5"/>
<dbReference type="InterPro" id="IPR008565">
    <property type="entry name" value="TtsA-like_GH18_dom"/>
</dbReference>
<sequence length="217" mass="23905">MPDMARAKSKTVSPLAVPRFLASSRFAVVARHVLGIEGGHVNHKADPGGETNHGISLRFAIAEGRLDLNGDGLRDLDLDMDGDIDGADIRALTPDMALNLFYECFWRRLDLDRLPRPIDGAVFDQAVNGGLVAAVRMLQVALNRCDSVRTHLAEDGVLGRMTAAAAWIAQRSGEGPYLLAQYRREAETRYNEIVRRNSSQVLFLKGWVARARRLGDV</sequence>
<proteinExistence type="predicted"/>
<gene>
    <name evidence="3" type="ORF">ABI_08790</name>
</gene>
<evidence type="ECO:0000259" key="2">
    <source>
        <dbReference type="Pfam" id="PF09374"/>
    </source>
</evidence>
<dbReference type="Pfam" id="PF05838">
    <property type="entry name" value="Glyco_hydro_108"/>
    <property type="match status" value="1"/>
</dbReference>
<dbReference type="InterPro" id="IPR023346">
    <property type="entry name" value="Lysozyme-like_dom_sf"/>
</dbReference>
<keyword evidence="4" id="KW-1185">Reference proteome</keyword>
<name>F4QGB5_9CAUL</name>
<dbReference type="InterPro" id="IPR018247">
    <property type="entry name" value="EF_Hand_1_Ca_BS"/>
</dbReference>
<dbReference type="InterPro" id="IPR018537">
    <property type="entry name" value="Peptidoglycan-bd_3"/>
</dbReference>
<dbReference type="Pfam" id="PF09374">
    <property type="entry name" value="PG_binding_3"/>
    <property type="match status" value="1"/>
</dbReference>
<dbReference type="STRING" id="715226.ABI_08790"/>